<sequence length="160" mass="17072">MSSTVPSSVASAVASAAIASASATGGGDQSLYGGLIPSHSANLAGVILFAIVWAYHTITGVYFRQYWFSTAFFIGAGLETAGYIGRFSSSTDIDNENDFLVQIICLTLAPAFFMGGVYYLLAKLVTIYGQQYSMLKPMHYSLVFILCDLCSIVIQAVGKF</sequence>
<keyword evidence="5" id="KW-0445">Lipid transport</keyword>
<dbReference type="PANTHER" id="PTHR31465:SF9">
    <property type="entry name" value="SPHINGOID LONG-CHAIN BASE TRANSPORTER RSB1"/>
    <property type="match status" value="1"/>
</dbReference>
<proteinExistence type="inferred from homology"/>
<keyword evidence="5" id="KW-0813">Transport</keyword>
<dbReference type="AlphaFoldDB" id="A0A167CS14"/>
<comment type="similarity">
    <text evidence="2">Belongs to the lipid-translocating exporter (LTE) (TC 9.A.26.1) family.</text>
</comment>
<feature type="transmembrane region" description="Helical" evidence="9">
    <location>
        <begin position="66"/>
        <end position="87"/>
    </location>
</feature>
<evidence type="ECO:0000256" key="5">
    <source>
        <dbReference type="ARBA" id="ARBA00023055"/>
    </source>
</evidence>
<comment type="subcellular location">
    <subcellularLocation>
        <location evidence="1">Cell membrane</location>
        <topology evidence="1">Multi-pass membrane protein</topology>
    </subcellularLocation>
</comment>
<evidence type="ECO:0000256" key="7">
    <source>
        <dbReference type="ARBA" id="ARBA00037472"/>
    </source>
</evidence>
<dbReference type="Pfam" id="PF04479">
    <property type="entry name" value="RTA1"/>
    <property type="match status" value="1"/>
</dbReference>
<dbReference type="EMBL" id="CP014501">
    <property type="protein sequence ID" value="ANB12041.1"/>
    <property type="molecule type" value="Genomic_DNA"/>
</dbReference>
<evidence type="ECO:0000256" key="2">
    <source>
        <dbReference type="ARBA" id="ARBA00009969"/>
    </source>
</evidence>
<dbReference type="OrthoDB" id="3358017at2759"/>
<dbReference type="GO" id="GO:0006869">
    <property type="term" value="P:lipid transport"/>
    <property type="evidence" value="ECO:0007669"/>
    <property type="project" value="UniProtKB-KW"/>
</dbReference>
<evidence type="ECO:0000256" key="9">
    <source>
        <dbReference type="SAM" id="Phobius"/>
    </source>
</evidence>
<keyword evidence="4 9" id="KW-1133">Transmembrane helix</keyword>
<keyword evidence="3 9" id="KW-0812">Transmembrane</keyword>
<dbReference type="GO" id="GO:0005886">
    <property type="term" value="C:plasma membrane"/>
    <property type="evidence" value="ECO:0007669"/>
    <property type="project" value="UniProtKB-SubCell"/>
</dbReference>
<dbReference type="KEGG" id="slb:AWJ20_274"/>
<feature type="transmembrane region" description="Helical" evidence="9">
    <location>
        <begin position="31"/>
        <end position="54"/>
    </location>
</feature>
<evidence type="ECO:0000256" key="8">
    <source>
        <dbReference type="ARBA" id="ARBA00041117"/>
    </source>
</evidence>
<dbReference type="RefSeq" id="XP_018734518.1">
    <property type="nucleotide sequence ID" value="XM_018879705.1"/>
</dbReference>
<protein>
    <recommendedName>
        <fullName evidence="8">Sphingoid long-chain base transporter RSB1</fullName>
    </recommendedName>
</protein>
<dbReference type="GeneID" id="30034684"/>
<evidence type="ECO:0000313" key="11">
    <source>
        <dbReference type="Proteomes" id="UP000189580"/>
    </source>
</evidence>
<name>A0A167CS14_9ASCO</name>
<comment type="function">
    <text evidence="7">Catalyzes the ATP-dependent translocation of sphingoid long-chain bases (LCBs) from the cytoplasmic site toward the extracytoplasmic side of the membrane (flip-flop). Involved in the establishment of the functional lipid asymmetry of the plasma membrane. Regulates intracellular levels of LCBs, sphingolipid precursors that are growth inhibitory at increased levels.</text>
</comment>
<feature type="transmembrane region" description="Helical" evidence="9">
    <location>
        <begin position="99"/>
        <end position="120"/>
    </location>
</feature>
<dbReference type="Proteomes" id="UP000189580">
    <property type="component" value="Chromosome a"/>
</dbReference>
<evidence type="ECO:0000256" key="1">
    <source>
        <dbReference type="ARBA" id="ARBA00004651"/>
    </source>
</evidence>
<dbReference type="PANTHER" id="PTHR31465">
    <property type="entry name" value="PROTEIN RTA1-RELATED"/>
    <property type="match status" value="1"/>
</dbReference>
<dbReference type="GO" id="GO:0000324">
    <property type="term" value="C:fungal-type vacuole"/>
    <property type="evidence" value="ECO:0007669"/>
    <property type="project" value="TreeGrafter"/>
</dbReference>
<evidence type="ECO:0000256" key="4">
    <source>
        <dbReference type="ARBA" id="ARBA00022989"/>
    </source>
</evidence>
<gene>
    <name evidence="10" type="primary">RSB1</name>
    <name evidence="10" type="ORF">AWJ20_274</name>
</gene>
<keyword evidence="11" id="KW-1185">Reference proteome</keyword>
<reference evidence="10 11" key="1">
    <citation type="submission" date="2016-02" db="EMBL/GenBank/DDBJ databases">
        <title>Complete genome sequence and transcriptome regulation of the pentose utilising yeast Sugiyamaella lignohabitans.</title>
        <authorList>
            <person name="Bellasio M."/>
            <person name="Peymann A."/>
            <person name="Valli M."/>
            <person name="Sipitzky M."/>
            <person name="Graf A."/>
            <person name="Sauer M."/>
            <person name="Marx H."/>
            <person name="Mattanovich D."/>
        </authorList>
    </citation>
    <scope>NUCLEOTIDE SEQUENCE [LARGE SCALE GENOMIC DNA]</scope>
    <source>
        <strain evidence="10 11">CBS 10342</strain>
    </source>
</reference>
<accession>A0A167CS14</accession>
<keyword evidence="6 9" id="KW-0472">Membrane</keyword>
<evidence type="ECO:0000256" key="6">
    <source>
        <dbReference type="ARBA" id="ARBA00023136"/>
    </source>
</evidence>
<dbReference type="InterPro" id="IPR007568">
    <property type="entry name" value="RTA1"/>
</dbReference>
<evidence type="ECO:0000313" key="10">
    <source>
        <dbReference type="EMBL" id="ANB12041.1"/>
    </source>
</evidence>
<feature type="transmembrane region" description="Helical" evidence="9">
    <location>
        <begin position="140"/>
        <end position="158"/>
    </location>
</feature>
<organism evidence="10 11">
    <name type="scientific">Sugiyamaella lignohabitans</name>
    <dbReference type="NCBI Taxonomy" id="796027"/>
    <lineage>
        <taxon>Eukaryota</taxon>
        <taxon>Fungi</taxon>
        <taxon>Dikarya</taxon>
        <taxon>Ascomycota</taxon>
        <taxon>Saccharomycotina</taxon>
        <taxon>Dipodascomycetes</taxon>
        <taxon>Dipodascales</taxon>
        <taxon>Trichomonascaceae</taxon>
        <taxon>Sugiyamaella</taxon>
    </lineage>
</organism>
<evidence type="ECO:0000256" key="3">
    <source>
        <dbReference type="ARBA" id="ARBA00022692"/>
    </source>
</evidence>